<gene>
    <name evidence="5" type="ORF">ABID44_001644</name>
</gene>
<dbReference type="Pfam" id="PF00293">
    <property type="entry name" value="NUDIX"/>
    <property type="match status" value="1"/>
</dbReference>
<accession>A0ABV2KML5</accession>
<comment type="cofactor">
    <cofactor evidence="1">
        <name>Mg(2+)</name>
        <dbReference type="ChEBI" id="CHEBI:18420"/>
    </cofactor>
</comment>
<comment type="similarity">
    <text evidence="3">Belongs to the Nudix hydrolase family.</text>
</comment>
<dbReference type="PANTHER" id="PTHR43736">
    <property type="entry name" value="ADP-RIBOSE PYROPHOSPHATASE"/>
    <property type="match status" value="1"/>
</dbReference>
<dbReference type="EMBL" id="JBEPMN010000004">
    <property type="protein sequence ID" value="MET3661324.1"/>
    <property type="molecule type" value="Genomic_DNA"/>
</dbReference>
<dbReference type="PROSITE" id="PS51462">
    <property type="entry name" value="NUDIX"/>
    <property type="match status" value="1"/>
</dbReference>
<comment type="caution">
    <text evidence="5">The sequence shown here is derived from an EMBL/GenBank/DDBJ whole genome shotgun (WGS) entry which is preliminary data.</text>
</comment>
<dbReference type="InterPro" id="IPR020084">
    <property type="entry name" value="NUDIX_hydrolase_CS"/>
</dbReference>
<protein>
    <submittedName>
        <fullName evidence="5">ADP-ribose pyrophosphatase YjhB (NUDIX family)</fullName>
    </submittedName>
</protein>
<dbReference type="SUPFAM" id="SSF55811">
    <property type="entry name" value="Nudix"/>
    <property type="match status" value="1"/>
</dbReference>
<dbReference type="InterPro" id="IPR000086">
    <property type="entry name" value="NUDIX_hydrolase_dom"/>
</dbReference>
<name>A0ABV2KML5_9HYPH</name>
<proteinExistence type="inferred from homology"/>
<evidence type="ECO:0000259" key="4">
    <source>
        <dbReference type="PROSITE" id="PS51462"/>
    </source>
</evidence>
<evidence type="ECO:0000313" key="6">
    <source>
        <dbReference type="Proteomes" id="UP001549143"/>
    </source>
</evidence>
<dbReference type="InterPro" id="IPR015797">
    <property type="entry name" value="NUDIX_hydrolase-like_dom_sf"/>
</dbReference>
<dbReference type="Gene3D" id="3.90.79.10">
    <property type="entry name" value="Nucleoside Triphosphate Pyrophosphohydrolase"/>
    <property type="match status" value="1"/>
</dbReference>
<dbReference type="Proteomes" id="UP001549143">
    <property type="component" value="Unassembled WGS sequence"/>
</dbReference>
<evidence type="ECO:0000256" key="1">
    <source>
        <dbReference type="ARBA" id="ARBA00001946"/>
    </source>
</evidence>
<evidence type="ECO:0000256" key="3">
    <source>
        <dbReference type="RuleBase" id="RU003476"/>
    </source>
</evidence>
<dbReference type="InterPro" id="IPR020476">
    <property type="entry name" value="Nudix_hydrolase"/>
</dbReference>
<sequence>MTTLPEIPAVSVALVRGGRVLLVERGRAPSQGLYAFPGGKVEPGETLEEAARRELAEETTLHARVYRRVRTILIEGAHTSHPVDYRLTVFAADYIGGEAVAGDDAASAAFYSLEQMRGMPLADSVFEVAEELLGDDRPARDKLSGEKIS</sequence>
<dbReference type="CDD" id="cd04673">
    <property type="entry name" value="NUDIX_ADPRase"/>
    <property type="match status" value="1"/>
</dbReference>
<keyword evidence="6" id="KW-1185">Reference proteome</keyword>
<dbReference type="PRINTS" id="PR00502">
    <property type="entry name" value="NUDIXFAMILY"/>
</dbReference>
<reference evidence="5 6" key="1">
    <citation type="submission" date="2024-06" db="EMBL/GenBank/DDBJ databases">
        <title>Genomic Encyclopedia of Type Strains, Phase IV (KMG-IV): sequencing the most valuable type-strain genomes for metagenomic binning, comparative biology and taxonomic classification.</title>
        <authorList>
            <person name="Goeker M."/>
        </authorList>
    </citation>
    <scope>NUCLEOTIDE SEQUENCE [LARGE SCALE GENOMIC DNA]</scope>
    <source>
        <strain evidence="5 6">DSM 19730</strain>
    </source>
</reference>
<dbReference type="PROSITE" id="PS00893">
    <property type="entry name" value="NUDIX_BOX"/>
    <property type="match status" value="1"/>
</dbReference>
<organism evidence="5 6">
    <name type="scientific">Aquamicrobium ahrensii</name>
    <dbReference type="NCBI Taxonomy" id="469551"/>
    <lineage>
        <taxon>Bacteria</taxon>
        <taxon>Pseudomonadati</taxon>
        <taxon>Pseudomonadota</taxon>
        <taxon>Alphaproteobacteria</taxon>
        <taxon>Hyphomicrobiales</taxon>
        <taxon>Phyllobacteriaceae</taxon>
        <taxon>Aquamicrobium</taxon>
    </lineage>
</organism>
<feature type="domain" description="Nudix hydrolase" evidence="4">
    <location>
        <begin position="5"/>
        <end position="134"/>
    </location>
</feature>
<dbReference type="RefSeq" id="WP_354151194.1">
    <property type="nucleotide sequence ID" value="NZ_JBEPMN010000004.1"/>
</dbReference>
<keyword evidence="2 3" id="KW-0378">Hydrolase</keyword>
<evidence type="ECO:0000313" key="5">
    <source>
        <dbReference type="EMBL" id="MET3661324.1"/>
    </source>
</evidence>
<evidence type="ECO:0000256" key="2">
    <source>
        <dbReference type="ARBA" id="ARBA00022801"/>
    </source>
</evidence>
<dbReference type="PANTHER" id="PTHR43736:SF1">
    <property type="entry name" value="DIHYDRONEOPTERIN TRIPHOSPHATE DIPHOSPHATASE"/>
    <property type="match status" value="1"/>
</dbReference>